<evidence type="ECO:0000313" key="3">
    <source>
        <dbReference type="Proteomes" id="UP000037020"/>
    </source>
</evidence>
<name>A0ABR5J3N6_9ACTN</name>
<evidence type="ECO:0000313" key="2">
    <source>
        <dbReference type="EMBL" id="KOG88081.1"/>
    </source>
</evidence>
<accession>A0ABR5J3N6</accession>
<comment type="caution">
    <text evidence="2">The sequence shown here is derived from an EMBL/GenBank/DDBJ whole genome shotgun (WGS) entry which is preliminary data.</text>
</comment>
<dbReference type="EMBL" id="LGUT01001864">
    <property type="protein sequence ID" value="KOG88081.1"/>
    <property type="molecule type" value="Genomic_DNA"/>
</dbReference>
<feature type="non-terminal residue" evidence="2">
    <location>
        <position position="1"/>
    </location>
</feature>
<dbReference type="Pfam" id="PF11838">
    <property type="entry name" value="ERAP1_C"/>
    <property type="match status" value="1"/>
</dbReference>
<keyword evidence="3" id="KW-1185">Reference proteome</keyword>
<proteinExistence type="predicted"/>
<gene>
    <name evidence="2" type="ORF">ADK38_21740</name>
</gene>
<protein>
    <recommendedName>
        <fullName evidence="1">ERAP1-like C-terminal domain-containing protein</fullName>
    </recommendedName>
</protein>
<feature type="domain" description="ERAP1-like C-terminal" evidence="1">
    <location>
        <begin position="2"/>
        <end position="111"/>
    </location>
</feature>
<evidence type="ECO:0000259" key="1">
    <source>
        <dbReference type="Pfam" id="PF11838"/>
    </source>
</evidence>
<reference evidence="2 3" key="1">
    <citation type="submission" date="2015-07" db="EMBL/GenBank/DDBJ databases">
        <authorList>
            <person name="Ju K.-S."/>
            <person name="Doroghazi J.R."/>
            <person name="Metcalf W.W."/>
        </authorList>
    </citation>
    <scope>NUCLEOTIDE SEQUENCE [LARGE SCALE GENOMIC DNA]</scope>
    <source>
        <strain evidence="2 3">NRRL B-3589</strain>
    </source>
</reference>
<dbReference type="InterPro" id="IPR024571">
    <property type="entry name" value="ERAP1-like_C_dom"/>
</dbReference>
<sequence length="122" mass="13086">RPTAEAKAEAWASVVESDKLPNSVQEAVIGGFLQADQRELLAPYAEKYFAAVKDAWDSRSHEMAQQIAIGLFPGFQVSQATLDATDAWLASAEPSAALRRLVTESRAGVERALKAQAADAGR</sequence>
<organism evidence="2 3">
    <name type="scientific">Streptomyces varsoviensis</name>
    <dbReference type="NCBI Taxonomy" id="67373"/>
    <lineage>
        <taxon>Bacteria</taxon>
        <taxon>Bacillati</taxon>
        <taxon>Actinomycetota</taxon>
        <taxon>Actinomycetes</taxon>
        <taxon>Kitasatosporales</taxon>
        <taxon>Streptomycetaceae</taxon>
        <taxon>Streptomyces</taxon>
    </lineage>
</organism>
<dbReference type="Proteomes" id="UP000037020">
    <property type="component" value="Unassembled WGS sequence"/>
</dbReference>